<dbReference type="Proteomes" id="UP000010556">
    <property type="component" value="Unassembled WGS sequence"/>
</dbReference>
<accession>L5LX49</accession>
<reference evidence="3" key="1">
    <citation type="journal article" date="2013" name="Science">
        <title>Comparative analysis of bat genomes provides insight into the evolution of flight and immunity.</title>
        <authorList>
            <person name="Zhang G."/>
            <person name="Cowled C."/>
            <person name="Shi Z."/>
            <person name="Huang Z."/>
            <person name="Bishop-Lilly K.A."/>
            <person name="Fang X."/>
            <person name="Wynne J.W."/>
            <person name="Xiong Z."/>
            <person name="Baker M.L."/>
            <person name="Zhao W."/>
            <person name="Tachedjian M."/>
            <person name="Zhu Y."/>
            <person name="Zhou P."/>
            <person name="Jiang X."/>
            <person name="Ng J."/>
            <person name="Yang L."/>
            <person name="Wu L."/>
            <person name="Xiao J."/>
            <person name="Feng Y."/>
            <person name="Chen Y."/>
            <person name="Sun X."/>
            <person name="Zhang Y."/>
            <person name="Marsh G.A."/>
            <person name="Crameri G."/>
            <person name="Broder C.C."/>
            <person name="Frey K.G."/>
            <person name="Wang L.F."/>
            <person name="Wang J."/>
        </authorList>
    </citation>
    <scope>NUCLEOTIDE SEQUENCE [LARGE SCALE GENOMIC DNA]</scope>
</reference>
<dbReference type="PANTHER" id="PTHR46742">
    <property type="entry name" value="LYSINE-RICH COILED-COIL PROTEIN 1"/>
    <property type="match status" value="1"/>
</dbReference>
<dbReference type="AlphaFoldDB" id="L5LX49"/>
<name>L5LX49_MYODS</name>
<protein>
    <submittedName>
        <fullName evidence="2">Zinc finger matrin-type protein 1</fullName>
    </submittedName>
</protein>
<dbReference type="OrthoDB" id="9604311at2759"/>
<evidence type="ECO:0000256" key="1">
    <source>
        <dbReference type="SAM" id="MobiDB-lite"/>
    </source>
</evidence>
<gene>
    <name evidence="2" type="ORF">MDA_GLEAN10011840</name>
</gene>
<evidence type="ECO:0000313" key="3">
    <source>
        <dbReference type="Proteomes" id="UP000010556"/>
    </source>
</evidence>
<feature type="region of interest" description="Disordered" evidence="1">
    <location>
        <begin position="61"/>
        <end position="83"/>
    </location>
</feature>
<dbReference type="EMBL" id="KB107329">
    <property type="protein sequence ID" value="ELK30028.1"/>
    <property type="molecule type" value="Genomic_DNA"/>
</dbReference>
<evidence type="ECO:0000313" key="2">
    <source>
        <dbReference type="EMBL" id="ELK30028.1"/>
    </source>
</evidence>
<feature type="compositionally biased region" description="Basic and acidic residues" evidence="1">
    <location>
        <begin position="132"/>
        <end position="153"/>
    </location>
</feature>
<dbReference type="PANTHER" id="PTHR46742:SF1">
    <property type="entry name" value="LYSINE RICH COILED-COIL 1"/>
    <property type="match status" value="1"/>
</dbReference>
<feature type="region of interest" description="Disordered" evidence="1">
    <location>
        <begin position="108"/>
        <end position="240"/>
    </location>
</feature>
<proteinExistence type="predicted"/>
<feature type="compositionally biased region" description="Basic and acidic residues" evidence="1">
    <location>
        <begin position="160"/>
        <end position="171"/>
    </location>
</feature>
<dbReference type="KEGG" id="myd:102765209"/>
<organism evidence="2 3">
    <name type="scientific">Myotis davidii</name>
    <name type="common">David's myotis</name>
    <dbReference type="NCBI Taxonomy" id="225400"/>
    <lineage>
        <taxon>Eukaryota</taxon>
        <taxon>Metazoa</taxon>
        <taxon>Chordata</taxon>
        <taxon>Craniata</taxon>
        <taxon>Vertebrata</taxon>
        <taxon>Euteleostomi</taxon>
        <taxon>Mammalia</taxon>
        <taxon>Eutheria</taxon>
        <taxon>Laurasiatheria</taxon>
        <taxon>Chiroptera</taxon>
        <taxon>Yangochiroptera</taxon>
        <taxon>Vespertilionidae</taxon>
        <taxon>Myotis</taxon>
    </lineage>
</organism>
<dbReference type="eggNOG" id="KOG1858">
    <property type="taxonomic scope" value="Eukaryota"/>
</dbReference>
<keyword evidence="3" id="KW-1185">Reference proteome</keyword>
<sequence>MENSATSDAFQHELEDYIRRQKARGLRPETCFKKVTAGCACGGRHRTAPEPPVLEPGLPSRSAHAFPGSHTRLTTVGSPVPRWPKIHRPAPRLESLIHGQKNHYFFKNAWLPSPPARGGTPGPHAARGGDAAGRRLREGRPRAHQAGDRDHRDRGRRRRSGEEGGDLGRERGAKRRQKKRGAEGEACREEGRRAEGAPGSEEKREGGKTDGEQGAPKRRSRSRREKQPPGKGSAQERGLWDLWDEAILGSCC</sequence>
<feature type="compositionally biased region" description="Basic and acidic residues" evidence="1">
    <location>
        <begin position="180"/>
        <end position="211"/>
    </location>
</feature>